<reference evidence="5" key="1">
    <citation type="journal article" date="2023" name="G3 (Bethesda)">
        <title>Whole genome assemblies of Zophobas morio and Tenebrio molitor.</title>
        <authorList>
            <person name="Kaur S."/>
            <person name="Stinson S.A."/>
            <person name="diCenzo G.C."/>
        </authorList>
    </citation>
    <scope>NUCLEOTIDE SEQUENCE</scope>
    <source>
        <strain evidence="5">QUZm001</strain>
    </source>
</reference>
<name>A0AA38MCJ3_9CUCU</name>
<dbReference type="InterPro" id="IPR038606">
    <property type="entry name" value="To_sf"/>
</dbReference>
<evidence type="ECO:0000313" key="6">
    <source>
        <dbReference type="Proteomes" id="UP001168821"/>
    </source>
</evidence>
<organism evidence="5 6">
    <name type="scientific">Zophobas morio</name>
    <dbReference type="NCBI Taxonomy" id="2755281"/>
    <lineage>
        <taxon>Eukaryota</taxon>
        <taxon>Metazoa</taxon>
        <taxon>Ecdysozoa</taxon>
        <taxon>Arthropoda</taxon>
        <taxon>Hexapoda</taxon>
        <taxon>Insecta</taxon>
        <taxon>Pterygota</taxon>
        <taxon>Neoptera</taxon>
        <taxon>Endopterygota</taxon>
        <taxon>Coleoptera</taxon>
        <taxon>Polyphaga</taxon>
        <taxon>Cucujiformia</taxon>
        <taxon>Tenebrionidae</taxon>
        <taxon>Zophobas</taxon>
    </lineage>
</organism>
<dbReference type="Pfam" id="PF06585">
    <property type="entry name" value="JHBP"/>
    <property type="match status" value="1"/>
</dbReference>
<protein>
    <submittedName>
        <fullName evidence="5">Uncharacterized protein</fullName>
    </submittedName>
</protein>
<dbReference type="GO" id="GO:0007623">
    <property type="term" value="P:circadian rhythm"/>
    <property type="evidence" value="ECO:0007669"/>
    <property type="project" value="UniProtKB-ARBA"/>
</dbReference>
<feature type="signal peptide" evidence="4">
    <location>
        <begin position="1"/>
        <end position="15"/>
    </location>
</feature>
<sequence>MLIVLLSLVLGCVSAKSLAPEIQKCRKSDPQLGECLAKTVFDSILRFKQGYNELGIVPLEPLVIQKLEFGNSSSGAVAVQHVYENLKLFGITTFTIYDSVANFSDENCYWRLKSYGNLVRMEADYKMSGKLLLFPINGHGKCNNTLYECEAMYNTRCEKYTKNNKKYIRITDFVFKLKPKKVVFDFKNLVDGNEYLSNEVLKTANENPMQVYADVGPAFDEAIAKIEKEIVNRVFSRVPEDELFLP</sequence>
<gene>
    <name evidence="5" type="ORF">Zmor_017254</name>
</gene>
<evidence type="ECO:0000256" key="4">
    <source>
        <dbReference type="SAM" id="SignalP"/>
    </source>
</evidence>
<evidence type="ECO:0000256" key="2">
    <source>
        <dbReference type="ARBA" id="ARBA00023108"/>
    </source>
</evidence>
<evidence type="ECO:0000256" key="3">
    <source>
        <dbReference type="ARBA" id="ARBA00060902"/>
    </source>
</evidence>
<dbReference type="SMART" id="SM00700">
    <property type="entry name" value="JHBP"/>
    <property type="match status" value="1"/>
</dbReference>
<accession>A0AA38MCJ3</accession>
<comment type="caution">
    <text evidence="5">The sequence shown here is derived from an EMBL/GenBank/DDBJ whole genome shotgun (WGS) entry which is preliminary data.</text>
</comment>
<dbReference type="AlphaFoldDB" id="A0AA38MCJ3"/>
<dbReference type="InterPro" id="IPR010562">
    <property type="entry name" value="Haemolymph_juvenile_hormone-bd"/>
</dbReference>
<dbReference type="Gene3D" id="3.15.10.30">
    <property type="entry name" value="Haemolymph juvenile hormone binding protein"/>
    <property type="match status" value="1"/>
</dbReference>
<dbReference type="GO" id="GO:0005615">
    <property type="term" value="C:extracellular space"/>
    <property type="evidence" value="ECO:0007669"/>
    <property type="project" value="TreeGrafter"/>
</dbReference>
<dbReference type="PANTHER" id="PTHR11008">
    <property type="entry name" value="PROTEIN TAKEOUT-LIKE PROTEIN"/>
    <property type="match status" value="1"/>
</dbReference>
<dbReference type="Proteomes" id="UP001168821">
    <property type="component" value="Unassembled WGS sequence"/>
</dbReference>
<dbReference type="FunFam" id="3.15.10.30:FF:000001">
    <property type="entry name" value="Takeout-like protein 1"/>
    <property type="match status" value="1"/>
</dbReference>
<keyword evidence="6" id="KW-1185">Reference proteome</keyword>
<comment type="similarity">
    <text evidence="3">Belongs to the TO family.</text>
</comment>
<keyword evidence="2" id="KW-0090">Biological rhythms</keyword>
<feature type="chain" id="PRO_5041253747" evidence="4">
    <location>
        <begin position="16"/>
        <end position="246"/>
    </location>
</feature>
<evidence type="ECO:0000256" key="1">
    <source>
        <dbReference type="ARBA" id="ARBA00022729"/>
    </source>
</evidence>
<dbReference type="PANTHER" id="PTHR11008:SF32">
    <property type="entry name" value="CIRCADIAN CLOCK-CONTROLLED PROTEIN DAYWAKE-RELATED"/>
    <property type="match status" value="1"/>
</dbReference>
<evidence type="ECO:0000313" key="5">
    <source>
        <dbReference type="EMBL" id="KAJ3651202.1"/>
    </source>
</evidence>
<dbReference type="EMBL" id="JALNTZ010000005">
    <property type="protein sequence ID" value="KAJ3651202.1"/>
    <property type="molecule type" value="Genomic_DNA"/>
</dbReference>
<proteinExistence type="inferred from homology"/>
<keyword evidence="1 4" id="KW-0732">Signal</keyword>